<accession>A0A0S4RA00</accession>
<dbReference type="SMART" id="SM00271">
    <property type="entry name" value="DnaJ"/>
    <property type="match status" value="1"/>
</dbReference>
<protein>
    <submittedName>
        <fullName evidence="2">Adenylosuccinate lyase</fullName>
    </submittedName>
</protein>
<dbReference type="EMBL" id="FAVB01000001">
    <property type="protein sequence ID" value="CUU70698.1"/>
    <property type="molecule type" value="Genomic_DNA"/>
</dbReference>
<dbReference type="AlphaFoldDB" id="A0A0S4RA00"/>
<dbReference type="Gene3D" id="1.10.287.110">
    <property type="entry name" value="DnaJ domain"/>
    <property type="match status" value="1"/>
</dbReference>
<dbReference type="Pfam" id="PF00226">
    <property type="entry name" value="DnaJ"/>
    <property type="match status" value="1"/>
</dbReference>
<comment type="caution">
    <text evidence="2">The sequence shown here is derived from an EMBL/GenBank/DDBJ whole genome shotgun (WGS) entry which is preliminary data.</text>
</comment>
<reference evidence="2 3" key="1">
    <citation type="submission" date="2015-11" db="EMBL/GenBank/DDBJ databases">
        <authorList>
            <consortium name="Pathogen Informatics"/>
        </authorList>
    </citation>
    <scope>NUCLEOTIDE SEQUENCE [LARGE SCALE GENOMIC DNA]</scope>
    <source>
        <strain evidence="2 3">006A-0059</strain>
    </source>
</reference>
<gene>
    <name evidence="2" type="ORF">ERS686654_00269</name>
</gene>
<proteinExistence type="predicted"/>
<dbReference type="Proteomes" id="UP000052237">
    <property type="component" value="Unassembled WGS sequence"/>
</dbReference>
<dbReference type="InterPro" id="IPR001623">
    <property type="entry name" value="DnaJ_domain"/>
</dbReference>
<feature type="domain" description="J" evidence="1">
    <location>
        <begin position="204"/>
        <end position="272"/>
    </location>
</feature>
<dbReference type="CDD" id="cd06257">
    <property type="entry name" value="DnaJ"/>
    <property type="match status" value="1"/>
</dbReference>
<dbReference type="RefSeq" id="WP_059429013.1">
    <property type="nucleotide sequence ID" value="NZ_FAUU01000002.1"/>
</dbReference>
<keyword evidence="3" id="KW-1185">Reference proteome</keyword>
<evidence type="ECO:0000313" key="3">
    <source>
        <dbReference type="Proteomes" id="UP000052237"/>
    </source>
</evidence>
<dbReference type="SUPFAM" id="SSF46565">
    <property type="entry name" value="Chaperone J-domain"/>
    <property type="match status" value="1"/>
</dbReference>
<sequence length="274" mass="32593">MNITQTLESITITIDDDSLFLSLADKIKENFTNSIKSRDKVILFYNENELVQRKYFLKLIGKIYEKTSNDKIDFLFTHHKNIKLVYKKANSVQILININIKFDKNHIIFDLSKSDDIFNKYLIKCVGTMKYEFFKNENLLSVSVDKAEKLDIFDSLFSFKEHIKYAVNFNFDDGEYESFKKRIRIQNSKNYVRRFSMLASLLEEHFETLGCNANDDFETVRAKYLNLTKMYHPDRHLQKTIEIQKNYTDKFQKIGLAYEALKPYFREQDNFISA</sequence>
<name>A0A0S4RA00_CAMHY</name>
<evidence type="ECO:0000259" key="1">
    <source>
        <dbReference type="PROSITE" id="PS50076"/>
    </source>
</evidence>
<keyword evidence="2" id="KW-0456">Lyase</keyword>
<dbReference type="PROSITE" id="PS50076">
    <property type="entry name" value="DNAJ_2"/>
    <property type="match status" value="1"/>
</dbReference>
<dbReference type="InterPro" id="IPR036869">
    <property type="entry name" value="J_dom_sf"/>
</dbReference>
<dbReference type="NCBIfam" id="NF006502">
    <property type="entry name" value="PRK08937.3-2"/>
    <property type="match status" value="1"/>
</dbReference>
<organism evidence="2 3">
    <name type="scientific">Campylobacter hyointestinalis subsp. hyointestinalis</name>
    <dbReference type="NCBI Taxonomy" id="91352"/>
    <lineage>
        <taxon>Bacteria</taxon>
        <taxon>Pseudomonadati</taxon>
        <taxon>Campylobacterota</taxon>
        <taxon>Epsilonproteobacteria</taxon>
        <taxon>Campylobacterales</taxon>
        <taxon>Campylobacteraceae</taxon>
        <taxon>Campylobacter</taxon>
    </lineage>
</organism>
<dbReference type="GO" id="GO:0016829">
    <property type="term" value="F:lyase activity"/>
    <property type="evidence" value="ECO:0007669"/>
    <property type="project" value="UniProtKB-KW"/>
</dbReference>
<evidence type="ECO:0000313" key="2">
    <source>
        <dbReference type="EMBL" id="CUU70698.1"/>
    </source>
</evidence>